<dbReference type="InParanoid" id="A0A554MU37"/>
<name>A0A554MU37_9EURY</name>
<reference evidence="2 3" key="1">
    <citation type="submission" date="2018-06" db="EMBL/GenBank/DDBJ databases">
        <title>Natronomonas sp. F16-60 a new haloarchaeon isolated from a solar saltern of Isla Cristina, Huelva, Spain.</title>
        <authorList>
            <person name="Duran-Viseras A."/>
            <person name="Sanchez-Porro C."/>
            <person name="Ventosa A."/>
        </authorList>
    </citation>
    <scope>NUCLEOTIDE SEQUENCE [LARGE SCALE GENOMIC DNA]</scope>
    <source>
        <strain evidence="2 3">F16-60</strain>
    </source>
</reference>
<protein>
    <submittedName>
        <fullName evidence="2">Uncharacterized protein</fullName>
    </submittedName>
</protein>
<accession>A0A554MU37</accession>
<evidence type="ECO:0000313" key="2">
    <source>
        <dbReference type="EMBL" id="TSD08645.1"/>
    </source>
</evidence>
<sequence length="92" mass="10389">MSVVVRRTNTFAVRPPSTQDEQLLRAQSTENQRVGASGAVRIVGAVCPGTKRRESGGLEFSPRWRRLRTPLQTVQRIETWKIQTHTTSDRAD</sequence>
<dbReference type="EMBL" id="QMDX01000031">
    <property type="protein sequence ID" value="TSD08645.1"/>
    <property type="molecule type" value="Genomic_DNA"/>
</dbReference>
<comment type="caution">
    <text evidence="2">The sequence shown here is derived from an EMBL/GenBank/DDBJ whole genome shotgun (WGS) entry which is preliminary data.</text>
</comment>
<feature type="compositionally biased region" description="Polar residues" evidence="1">
    <location>
        <begin position="7"/>
        <end position="24"/>
    </location>
</feature>
<evidence type="ECO:0000313" key="3">
    <source>
        <dbReference type="Proteomes" id="UP000319894"/>
    </source>
</evidence>
<evidence type="ECO:0000256" key="1">
    <source>
        <dbReference type="SAM" id="MobiDB-lite"/>
    </source>
</evidence>
<keyword evidence="3" id="KW-1185">Reference proteome</keyword>
<dbReference type="Proteomes" id="UP000319894">
    <property type="component" value="Unassembled WGS sequence"/>
</dbReference>
<gene>
    <name evidence="2" type="ORF">DP107_18895</name>
</gene>
<organism evidence="2 3">
    <name type="scientific">Haloglomus irregulare</name>
    <dbReference type="NCBI Taxonomy" id="2234134"/>
    <lineage>
        <taxon>Archaea</taxon>
        <taxon>Methanobacteriati</taxon>
        <taxon>Methanobacteriota</taxon>
        <taxon>Stenosarchaea group</taxon>
        <taxon>Halobacteria</taxon>
        <taxon>Halobacteriales</taxon>
        <taxon>Natronomonadaceae</taxon>
        <taxon>Haloglomus</taxon>
    </lineage>
</organism>
<feature type="region of interest" description="Disordered" evidence="1">
    <location>
        <begin position="1"/>
        <end position="24"/>
    </location>
</feature>
<proteinExistence type="predicted"/>
<dbReference type="AlphaFoldDB" id="A0A554MU37"/>